<dbReference type="STRING" id="767817.Desgi_2867"/>
<dbReference type="Pfam" id="PF25881">
    <property type="entry name" value="HH_YBHG"/>
    <property type="match status" value="1"/>
</dbReference>
<dbReference type="RefSeq" id="WP_006523549.1">
    <property type="nucleotide sequence ID" value="NC_021184.1"/>
</dbReference>
<protein>
    <submittedName>
        <fullName evidence="8">RND family efflux transporter, MFP subunit</fullName>
    </submittedName>
</protein>
<dbReference type="Gene3D" id="2.40.30.170">
    <property type="match status" value="1"/>
</dbReference>
<organism evidence="8 9">
    <name type="scientific">Desulfoscipio gibsoniae DSM 7213</name>
    <dbReference type="NCBI Taxonomy" id="767817"/>
    <lineage>
        <taxon>Bacteria</taxon>
        <taxon>Bacillati</taxon>
        <taxon>Bacillota</taxon>
        <taxon>Clostridia</taxon>
        <taxon>Eubacteriales</taxon>
        <taxon>Desulfallaceae</taxon>
        <taxon>Desulfoscipio</taxon>
    </lineage>
</organism>
<evidence type="ECO:0000256" key="3">
    <source>
        <dbReference type="ARBA" id="ARBA00023054"/>
    </source>
</evidence>
<dbReference type="Gene3D" id="1.10.287.470">
    <property type="entry name" value="Helix hairpin bin"/>
    <property type="match status" value="1"/>
</dbReference>
<dbReference type="EMBL" id="CP003273">
    <property type="protein sequence ID" value="AGL02268.1"/>
    <property type="molecule type" value="Genomic_DNA"/>
</dbReference>
<dbReference type="KEGG" id="dgi:Desgi_2867"/>
<dbReference type="PANTHER" id="PTHR32347:SF27">
    <property type="entry name" value="RND EFFLUX PUMP MEMBRANE FUSION PROTEIN BARREL-SANDWICH DOMAIN-CONTAINING PROTEIN"/>
    <property type="match status" value="1"/>
</dbReference>
<dbReference type="Gene3D" id="2.40.50.100">
    <property type="match status" value="1"/>
</dbReference>
<dbReference type="OrthoDB" id="9791520at2"/>
<dbReference type="InterPro" id="IPR058637">
    <property type="entry name" value="YknX-like_C"/>
</dbReference>
<comment type="subcellular location">
    <subcellularLocation>
        <location evidence="1">Cell envelope</location>
    </subcellularLocation>
</comment>
<evidence type="ECO:0000259" key="5">
    <source>
        <dbReference type="Pfam" id="PF25881"/>
    </source>
</evidence>
<dbReference type="Gene3D" id="6.20.50.140">
    <property type="match status" value="1"/>
</dbReference>
<dbReference type="NCBIfam" id="TIGR01730">
    <property type="entry name" value="RND_mfp"/>
    <property type="match status" value="1"/>
</dbReference>
<evidence type="ECO:0000256" key="1">
    <source>
        <dbReference type="ARBA" id="ARBA00004196"/>
    </source>
</evidence>
<dbReference type="AlphaFoldDB" id="R4KGC4"/>
<evidence type="ECO:0000259" key="7">
    <source>
        <dbReference type="Pfam" id="PF25990"/>
    </source>
</evidence>
<dbReference type="InterPro" id="IPR050465">
    <property type="entry name" value="UPF0194_transport"/>
</dbReference>
<feature type="domain" description="YbhG-like alpha-helical hairpin" evidence="5">
    <location>
        <begin position="103"/>
        <end position="228"/>
    </location>
</feature>
<gene>
    <name evidence="8" type="ORF">Desgi_2867</name>
</gene>
<accession>R4KGC4</accession>
<evidence type="ECO:0000259" key="6">
    <source>
        <dbReference type="Pfam" id="PF25989"/>
    </source>
</evidence>
<feature type="domain" description="YknX-like beta-barrel" evidence="7">
    <location>
        <begin position="268"/>
        <end position="346"/>
    </location>
</feature>
<dbReference type="GO" id="GO:0022857">
    <property type="term" value="F:transmembrane transporter activity"/>
    <property type="evidence" value="ECO:0007669"/>
    <property type="project" value="InterPro"/>
</dbReference>
<dbReference type="HOGENOM" id="CLU_018816_14_5_9"/>
<sequence>MLPSLKQKLAKMSWKKLLAGALVLGLVVSAVAFIIIKNKKPAGIPVKTARAEIKPVQDNVFATGRVRLVEKQEFYSYEETTVKKINVNPGETVHKGQVLGLLDIDDLGDKLSNAKANYAVQQSNLENALNPRPEEIAQLRADYKKAGADYQNAQKKYQRTKQLYDQNAISAQELEAAELELIAKETEYKNADARLKIKESGPTGPELASLEAQVEQARIQMELAQQELDRTTLTAEMDGVVIAVEVAEGDHVNPGTRLITIGNTDKVEVTAGVSEADSGRLKTGQQVIVTAAALPDREYAGVLHSVSPGALVQTGNQGSQIEVPVIVRITGDSEGLRTGYTVDLTITTVDIEKALVVPYETVVEKDGKSKVYVVENGTAREKTVETGLNVELYTEIKSGLKEGDTVVVSPGDFLMDGAKVSALNNVPAAGGTT</sequence>
<dbReference type="Pfam" id="PF25989">
    <property type="entry name" value="YknX_C"/>
    <property type="match status" value="1"/>
</dbReference>
<dbReference type="eggNOG" id="COG0845">
    <property type="taxonomic scope" value="Bacteria"/>
</dbReference>
<dbReference type="InterPro" id="IPR059052">
    <property type="entry name" value="HH_YbhG-like"/>
</dbReference>
<name>R4KGC4_9FIRM</name>
<keyword evidence="3 4" id="KW-0175">Coiled coil</keyword>
<proteinExistence type="inferred from homology"/>
<dbReference type="InterPro" id="IPR006143">
    <property type="entry name" value="RND_pump_MFP"/>
</dbReference>
<dbReference type="PANTHER" id="PTHR32347">
    <property type="entry name" value="EFFLUX SYSTEM COMPONENT YKNX-RELATED"/>
    <property type="match status" value="1"/>
</dbReference>
<dbReference type="InterPro" id="IPR058636">
    <property type="entry name" value="Beta-barrel_YknX"/>
</dbReference>
<evidence type="ECO:0000313" key="8">
    <source>
        <dbReference type="EMBL" id="AGL02268.1"/>
    </source>
</evidence>
<feature type="domain" description="YknX-like C-terminal permuted SH3-like" evidence="6">
    <location>
        <begin position="354"/>
        <end position="421"/>
    </location>
</feature>
<evidence type="ECO:0000256" key="4">
    <source>
        <dbReference type="SAM" id="Coils"/>
    </source>
</evidence>
<dbReference type="GO" id="GO:0030313">
    <property type="term" value="C:cell envelope"/>
    <property type="evidence" value="ECO:0007669"/>
    <property type="project" value="UniProtKB-SubCell"/>
</dbReference>
<evidence type="ECO:0000313" key="9">
    <source>
        <dbReference type="Proteomes" id="UP000013520"/>
    </source>
</evidence>
<dbReference type="SUPFAM" id="SSF111369">
    <property type="entry name" value="HlyD-like secretion proteins"/>
    <property type="match status" value="1"/>
</dbReference>
<keyword evidence="9" id="KW-1185">Reference proteome</keyword>
<dbReference type="GO" id="GO:0016020">
    <property type="term" value="C:membrane"/>
    <property type="evidence" value="ECO:0007669"/>
    <property type="project" value="InterPro"/>
</dbReference>
<dbReference type="Proteomes" id="UP000013520">
    <property type="component" value="Chromosome"/>
</dbReference>
<reference evidence="8 9" key="1">
    <citation type="submission" date="2012-01" db="EMBL/GenBank/DDBJ databases">
        <title>Complete sequence of Desulfotomaculum gibsoniae DSM 7213.</title>
        <authorList>
            <consortium name="US DOE Joint Genome Institute"/>
            <person name="Lucas S."/>
            <person name="Han J."/>
            <person name="Lapidus A."/>
            <person name="Cheng J.-F."/>
            <person name="Goodwin L."/>
            <person name="Pitluck S."/>
            <person name="Peters L."/>
            <person name="Ovchinnikova G."/>
            <person name="Teshima H."/>
            <person name="Detter J.C."/>
            <person name="Han C."/>
            <person name="Tapia R."/>
            <person name="Land M."/>
            <person name="Hauser L."/>
            <person name="Kyrpides N."/>
            <person name="Ivanova N."/>
            <person name="Pagani I."/>
            <person name="Parshina S."/>
            <person name="Plugge C."/>
            <person name="Muyzer G."/>
            <person name="Kuever J."/>
            <person name="Ivanova A."/>
            <person name="Nazina T."/>
            <person name="Klenk H.-P."/>
            <person name="Brambilla E."/>
            <person name="Spring S."/>
            <person name="Stams A.F."/>
            <person name="Woyke T."/>
        </authorList>
    </citation>
    <scope>NUCLEOTIDE SEQUENCE [LARGE SCALE GENOMIC DNA]</scope>
    <source>
        <strain evidence="8 9">DSM 7213</strain>
    </source>
</reference>
<comment type="similarity">
    <text evidence="2">Belongs to the membrane fusion protein (MFP) (TC 8.A.1) family.</text>
</comment>
<dbReference type="Pfam" id="PF25990">
    <property type="entry name" value="Beta-barrel_YknX"/>
    <property type="match status" value="1"/>
</dbReference>
<feature type="coiled-coil region" evidence="4">
    <location>
        <begin position="136"/>
        <end position="234"/>
    </location>
</feature>
<evidence type="ECO:0000256" key="2">
    <source>
        <dbReference type="ARBA" id="ARBA00009477"/>
    </source>
</evidence>